<gene>
    <name evidence="1" type="ORF">QLS71_010095</name>
</gene>
<dbReference type="Proteomes" id="UP001224325">
    <property type="component" value="Chromosome"/>
</dbReference>
<evidence type="ECO:0000313" key="2">
    <source>
        <dbReference type="Proteomes" id="UP001224325"/>
    </source>
</evidence>
<keyword evidence="2" id="KW-1185">Reference proteome</keyword>
<evidence type="ECO:0000313" key="1">
    <source>
        <dbReference type="EMBL" id="XBL12690.1"/>
    </source>
</evidence>
<protein>
    <submittedName>
        <fullName evidence="1">DUF2071 domain-containing protein</fullName>
    </submittedName>
</protein>
<organism evidence="1 2">
    <name type="scientific">Mariniflexile litorale</name>
    <dbReference type="NCBI Taxonomy" id="3045158"/>
    <lineage>
        <taxon>Bacteria</taxon>
        <taxon>Pseudomonadati</taxon>
        <taxon>Bacteroidota</taxon>
        <taxon>Flavobacteriia</taxon>
        <taxon>Flavobacteriales</taxon>
        <taxon>Flavobacteriaceae</taxon>
        <taxon>Mariniflexile</taxon>
    </lineage>
</organism>
<dbReference type="EMBL" id="CP155618">
    <property type="protein sequence ID" value="XBL12690.1"/>
    <property type="molecule type" value="Genomic_DNA"/>
</dbReference>
<dbReference type="RefSeq" id="WP_308993848.1">
    <property type="nucleotide sequence ID" value="NZ_CP155618.1"/>
</dbReference>
<dbReference type="PANTHER" id="PTHR39186">
    <property type="entry name" value="DUF2071 FAMILY PROTEIN"/>
    <property type="match status" value="1"/>
</dbReference>
<dbReference type="PANTHER" id="PTHR39186:SF1">
    <property type="entry name" value="DUF2071 DOMAIN-CONTAINING PROTEIN"/>
    <property type="match status" value="1"/>
</dbReference>
<proteinExistence type="predicted"/>
<name>A0AAU7EAP3_9FLAO</name>
<accession>A0AAU7EAP3</accession>
<reference evidence="1" key="1">
    <citation type="submission" date="2024-04" db="EMBL/GenBank/DDBJ databases">
        <title>Mariniflexile litorale, isolated from the shallow sediments of the Sea of Japan.</title>
        <authorList>
            <person name="Romanenko L."/>
            <person name="Isaeva M."/>
        </authorList>
    </citation>
    <scope>NUCLEOTIDE SEQUENCE [LARGE SCALE GENOMIC DNA]</scope>
    <source>
        <strain evidence="1">KMM 9835</strain>
    </source>
</reference>
<dbReference type="InterPro" id="IPR018644">
    <property type="entry name" value="DUF2071"/>
</dbReference>
<dbReference type="AlphaFoldDB" id="A0AAU7EAP3"/>
<dbReference type="KEGG" id="mlil:QLS71_010095"/>
<dbReference type="Pfam" id="PF09844">
    <property type="entry name" value="DUF2071"/>
    <property type="match status" value="1"/>
</dbReference>
<sequence length="230" mass="27287">MKSTNIFMKGHWEDLIMTTFEIDEAILKPYLPKDTQLDLYNGKTLLSMVAFRFTKVRFFGFNVLMHQNFGQINFRFYVKSKIDNSKGVVFIKEFAPKPLITWVANIFYNEPYHFKNITYNKYLKNKKIALEYNYKTYKTKAKGSVTTHELTSNTLEHFVVARYIAFINNKDNKTLQYKIQHKPWRLYNLENSYYDKELLNLLPKPFKKLKYISTCFVNGSSVAVEKGKIQ</sequence>